<gene>
    <name evidence="5" type="ORF">BIW53_02015</name>
</gene>
<dbReference type="Gene3D" id="3.30.300.30">
    <property type="match status" value="1"/>
</dbReference>
<keyword evidence="3" id="KW-0597">Phosphoprotein</keyword>
<keyword evidence="6" id="KW-1185">Reference proteome</keyword>
<evidence type="ECO:0000256" key="2">
    <source>
        <dbReference type="ARBA" id="ARBA00022450"/>
    </source>
</evidence>
<evidence type="ECO:0000256" key="1">
    <source>
        <dbReference type="ARBA" id="ARBA00001957"/>
    </source>
</evidence>
<keyword evidence="2" id="KW-0596">Phosphopantetheine</keyword>
<proteinExistence type="predicted"/>
<evidence type="ECO:0000313" key="5">
    <source>
        <dbReference type="EMBL" id="OHU97475.1"/>
    </source>
</evidence>
<dbReference type="InterPro" id="IPR006162">
    <property type="entry name" value="Ppantetheine_attach_site"/>
</dbReference>
<accession>A0A1S1NBH7</accession>
<feature type="domain" description="Carrier" evidence="4">
    <location>
        <begin position="93"/>
        <end position="168"/>
    </location>
</feature>
<dbReference type="PROSITE" id="PS50075">
    <property type="entry name" value="CARRIER"/>
    <property type="match status" value="1"/>
</dbReference>
<dbReference type="FunFam" id="1.10.1200.10:FF:000005">
    <property type="entry name" value="Nonribosomal peptide synthetase 1"/>
    <property type="match status" value="1"/>
</dbReference>
<dbReference type="Gene3D" id="1.10.1200.10">
    <property type="entry name" value="ACP-like"/>
    <property type="match status" value="1"/>
</dbReference>
<sequence length="179" mass="19622">MESAVSALAGVQQAAVIVRAQAQSQYLAAYVVAQAGQSLSVAELHEQLRQQLPDYMLPSSIMEIEGIPLTVNGKLDKAALPEPELVDKSQYVAPRNDLEAGLCDVWQTVLELEQVGIYDNFFHIGGNSIQATRLVAKMKRELDADISISDLYNTPMVNCLAVLIEQQVSCDDDEIVFEI</sequence>
<dbReference type="STRING" id="327939.BIW53_02015"/>
<dbReference type="PANTHER" id="PTHR44845:SF7">
    <property type="entry name" value="PLIPASTATIN SYNTHASE SUBUNIT D"/>
    <property type="match status" value="1"/>
</dbReference>
<dbReference type="SUPFAM" id="SSF47336">
    <property type="entry name" value="ACP-like"/>
    <property type="match status" value="1"/>
</dbReference>
<dbReference type="AlphaFoldDB" id="A0A1S1NBH7"/>
<name>A0A1S1NBH7_9GAMM</name>
<dbReference type="InterPro" id="IPR045851">
    <property type="entry name" value="AMP-bd_C_sf"/>
</dbReference>
<organism evidence="5 6">
    <name type="scientific">Pseudoalteromonas byunsanensis</name>
    <dbReference type="NCBI Taxonomy" id="327939"/>
    <lineage>
        <taxon>Bacteria</taxon>
        <taxon>Pseudomonadati</taxon>
        <taxon>Pseudomonadota</taxon>
        <taxon>Gammaproteobacteria</taxon>
        <taxon>Alteromonadales</taxon>
        <taxon>Pseudoalteromonadaceae</taxon>
        <taxon>Pseudoalteromonas</taxon>
    </lineage>
</organism>
<dbReference type="EMBL" id="MNAN01000012">
    <property type="protein sequence ID" value="OHU97475.1"/>
    <property type="molecule type" value="Genomic_DNA"/>
</dbReference>
<comment type="cofactor">
    <cofactor evidence="1">
        <name>pantetheine 4'-phosphate</name>
        <dbReference type="ChEBI" id="CHEBI:47942"/>
    </cofactor>
</comment>
<dbReference type="Pfam" id="PF00550">
    <property type="entry name" value="PP-binding"/>
    <property type="match status" value="1"/>
</dbReference>
<evidence type="ECO:0000313" key="6">
    <source>
        <dbReference type="Proteomes" id="UP000180253"/>
    </source>
</evidence>
<evidence type="ECO:0000259" key="4">
    <source>
        <dbReference type="PROSITE" id="PS50075"/>
    </source>
</evidence>
<dbReference type="InterPro" id="IPR036736">
    <property type="entry name" value="ACP-like_sf"/>
</dbReference>
<comment type="caution">
    <text evidence="5">The sequence shown here is derived from an EMBL/GenBank/DDBJ whole genome shotgun (WGS) entry which is preliminary data.</text>
</comment>
<protein>
    <recommendedName>
        <fullName evidence="4">Carrier domain-containing protein</fullName>
    </recommendedName>
</protein>
<dbReference type="SUPFAM" id="SSF56801">
    <property type="entry name" value="Acetyl-CoA synthetase-like"/>
    <property type="match status" value="1"/>
</dbReference>
<dbReference type="Proteomes" id="UP000180253">
    <property type="component" value="Unassembled WGS sequence"/>
</dbReference>
<dbReference type="PROSITE" id="PS00012">
    <property type="entry name" value="PHOSPHOPANTETHEINE"/>
    <property type="match status" value="1"/>
</dbReference>
<reference evidence="5 6" key="1">
    <citation type="submission" date="2016-10" db="EMBL/GenBank/DDBJ databases">
        <title>Pseudoalteromonas amylolytica sp. nov., isolated from the surface seawater.</title>
        <authorList>
            <person name="Wu Y.-H."/>
            <person name="Cheng H."/>
            <person name="Jin X.-B."/>
            <person name="Wang C.-S."/>
            <person name="Xu X.-W."/>
        </authorList>
    </citation>
    <scope>NUCLEOTIDE SEQUENCE [LARGE SCALE GENOMIC DNA]</scope>
    <source>
        <strain evidence="5 6">JCM 12483</strain>
    </source>
</reference>
<evidence type="ECO:0000256" key="3">
    <source>
        <dbReference type="ARBA" id="ARBA00022553"/>
    </source>
</evidence>
<dbReference type="PANTHER" id="PTHR44845">
    <property type="entry name" value="CARRIER DOMAIN-CONTAINING PROTEIN"/>
    <property type="match status" value="1"/>
</dbReference>
<dbReference type="InterPro" id="IPR009081">
    <property type="entry name" value="PP-bd_ACP"/>
</dbReference>
<dbReference type="InterPro" id="IPR025110">
    <property type="entry name" value="AMP-bd_C"/>
</dbReference>
<dbReference type="Pfam" id="PF13193">
    <property type="entry name" value="AMP-binding_C"/>
    <property type="match status" value="1"/>
</dbReference>